<dbReference type="InterPro" id="IPR053071">
    <property type="entry name" value="GPCR1-related_rcpt"/>
</dbReference>
<feature type="transmembrane region" description="Helical" evidence="7">
    <location>
        <begin position="20"/>
        <end position="40"/>
    </location>
</feature>
<keyword evidence="3 7" id="KW-0812">Transmembrane</keyword>
<comment type="caution">
    <text evidence="9">The sequence shown here is derived from an EMBL/GenBank/DDBJ whole genome shotgun (WGS) entry which is preliminary data.</text>
</comment>
<dbReference type="PANTHER" id="PTHR47023:SF1">
    <property type="entry name" value="SEX PEPTIDE RECEPTOR"/>
    <property type="match status" value="1"/>
</dbReference>
<evidence type="ECO:0000313" key="9">
    <source>
        <dbReference type="EMBL" id="CAG9116173.1"/>
    </source>
</evidence>
<feature type="transmembrane region" description="Helical" evidence="7">
    <location>
        <begin position="138"/>
        <end position="155"/>
    </location>
</feature>
<name>A0A8S4ENE1_PLUXY</name>
<evidence type="ECO:0000256" key="7">
    <source>
        <dbReference type="SAM" id="Phobius"/>
    </source>
</evidence>
<dbReference type="EMBL" id="CAJHNJ030000018">
    <property type="protein sequence ID" value="CAG9116173.1"/>
    <property type="molecule type" value="Genomic_DNA"/>
</dbReference>
<feature type="compositionally biased region" description="Basic and acidic residues" evidence="6">
    <location>
        <begin position="329"/>
        <end position="351"/>
    </location>
</feature>
<keyword evidence="5 7" id="KW-0472">Membrane</keyword>
<dbReference type="GO" id="GO:0016020">
    <property type="term" value="C:membrane"/>
    <property type="evidence" value="ECO:0007669"/>
    <property type="project" value="UniProtKB-SubCell"/>
</dbReference>
<feature type="compositionally biased region" description="Basic residues" evidence="6">
    <location>
        <begin position="318"/>
        <end position="328"/>
    </location>
</feature>
<comment type="similarity">
    <text evidence="2">Belongs to the G-protein coupled receptor 1 family.</text>
</comment>
<evidence type="ECO:0000256" key="1">
    <source>
        <dbReference type="ARBA" id="ARBA00004370"/>
    </source>
</evidence>
<feature type="compositionally biased region" description="Basic and acidic residues" evidence="6">
    <location>
        <begin position="404"/>
        <end position="419"/>
    </location>
</feature>
<feature type="compositionally biased region" description="Low complexity" evidence="6">
    <location>
        <begin position="296"/>
        <end position="317"/>
    </location>
</feature>
<feature type="domain" description="G-protein coupled receptors family 1 profile" evidence="8">
    <location>
        <begin position="32"/>
        <end position="241"/>
    </location>
</feature>
<evidence type="ECO:0000256" key="6">
    <source>
        <dbReference type="SAM" id="MobiDB-lite"/>
    </source>
</evidence>
<evidence type="ECO:0000259" key="8">
    <source>
        <dbReference type="PROSITE" id="PS50262"/>
    </source>
</evidence>
<feature type="region of interest" description="Disordered" evidence="6">
    <location>
        <begin position="262"/>
        <end position="419"/>
    </location>
</feature>
<dbReference type="GO" id="GO:0004930">
    <property type="term" value="F:G protein-coupled receptor activity"/>
    <property type="evidence" value="ECO:0007669"/>
    <property type="project" value="InterPro"/>
</dbReference>
<organism evidence="9 10">
    <name type="scientific">Plutella xylostella</name>
    <name type="common">Diamondback moth</name>
    <name type="synonym">Plutella maculipennis</name>
    <dbReference type="NCBI Taxonomy" id="51655"/>
    <lineage>
        <taxon>Eukaryota</taxon>
        <taxon>Metazoa</taxon>
        <taxon>Ecdysozoa</taxon>
        <taxon>Arthropoda</taxon>
        <taxon>Hexapoda</taxon>
        <taxon>Insecta</taxon>
        <taxon>Pterygota</taxon>
        <taxon>Neoptera</taxon>
        <taxon>Endopterygota</taxon>
        <taxon>Lepidoptera</taxon>
        <taxon>Glossata</taxon>
        <taxon>Ditrysia</taxon>
        <taxon>Yponomeutoidea</taxon>
        <taxon>Plutellidae</taxon>
        <taxon>Plutella</taxon>
    </lineage>
</organism>
<protein>
    <submittedName>
        <fullName evidence="9">(diamondback moth) hypothetical protein</fullName>
    </submittedName>
</protein>
<feature type="transmembrane region" description="Helical" evidence="7">
    <location>
        <begin position="95"/>
        <end position="117"/>
    </location>
</feature>
<evidence type="ECO:0000313" key="10">
    <source>
        <dbReference type="Proteomes" id="UP000653454"/>
    </source>
</evidence>
<dbReference type="SUPFAM" id="SSF81321">
    <property type="entry name" value="Family A G protein-coupled receptor-like"/>
    <property type="match status" value="1"/>
</dbReference>
<dbReference type="PRINTS" id="PR00237">
    <property type="entry name" value="GPCRRHODOPSN"/>
</dbReference>
<accession>A0A8S4ENE1</accession>
<dbReference type="PROSITE" id="PS50262">
    <property type="entry name" value="G_PROTEIN_RECEP_F1_2"/>
    <property type="match status" value="1"/>
</dbReference>
<reference evidence="9" key="1">
    <citation type="submission" date="2020-11" db="EMBL/GenBank/DDBJ databases">
        <authorList>
            <person name="Whiteford S."/>
        </authorList>
    </citation>
    <scope>NUCLEOTIDE SEQUENCE</scope>
</reference>
<feature type="transmembrane region" description="Helical" evidence="7">
    <location>
        <begin position="52"/>
        <end position="75"/>
    </location>
</feature>
<dbReference type="Pfam" id="PF00001">
    <property type="entry name" value="7tm_1"/>
    <property type="match status" value="1"/>
</dbReference>
<evidence type="ECO:0000256" key="5">
    <source>
        <dbReference type="ARBA" id="ARBA00023136"/>
    </source>
</evidence>
<feature type="transmembrane region" description="Helical" evidence="7">
    <location>
        <begin position="194"/>
        <end position="221"/>
    </location>
</feature>
<gene>
    <name evidence="9" type="ORF">PLXY2_LOCUS5896</name>
</gene>
<sequence>MPRKPFQNIVRATNHFKTQYIAPFLLATTTVANTLIVVVLSRRHMRTPTNIVLMAMALCDMLTMLFPAPWLFYMYTFGNHYKPLTPPPACTAWNYMNEVIPAMFHTASIWLTLALAVQRYIYVCHAPVARTWCTMPRVIKCLIYIGLAAFLHQLPRFFDRRYVPHVTVWRGQLKDVCQMEMAPWVKTISLDAYFIAYFAFRVLFVHLIPCTSLVVLNVLLFRAMKKAQINRQKLFKDNRKSEYSDSSSECSDLDSQFLNLAKKKKKPGDAPSAPAKAKNTSDSESDWDNDDKKNSAKSGGSSSSGSDSNSDSDNSKASSKKATGRNSRKPSDVGSDRSDSSKKKPERKKSVEAPPPPVEKKKDVYSEPEEGEVSSHSSDNDSMIDSEEEFDDGYDENLMGDEEDRARLAAMSEKEREQEIFKRIERRDLMKTRGPRAAMSEKEREQEIFKRIVRRDLMKTRSVVLPYPHSGLYQDDA</sequence>
<dbReference type="PANTHER" id="PTHR47023">
    <property type="entry name" value="SEX PEPTIDE RECEPTOR"/>
    <property type="match status" value="1"/>
</dbReference>
<dbReference type="InterPro" id="IPR017452">
    <property type="entry name" value="GPCR_Rhodpsn_7TM"/>
</dbReference>
<dbReference type="Gene3D" id="1.20.1070.10">
    <property type="entry name" value="Rhodopsin 7-helix transmembrane proteins"/>
    <property type="match status" value="1"/>
</dbReference>
<proteinExistence type="inferred from homology"/>
<keyword evidence="10" id="KW-1185">Reference proteome</keyword>
<keyword evidence="4 7" id="KW-1133">Transmembrane helix</keyword>
<dbReference type="Proteomes" id="UP000653454">
    <property type="component" value="Unassembled WGS sequence"/>
</dbReference>
<evidence type="ECO:0000256" key="4">
    <source>
        <dbReference type="ARBA" id="ARBA00022989"/>
    </source>
</evidence>
<dbReference type="CDD" id="cd14978">
    <property type="entry name" value="7tmA_FMRFamide_R-like"/>
    <property type="match status" value="1"/>
</dbReference>
<feature type="compositionally biased region" description="Acidic residues" evidence="6">
    <location>
        <begin position="382"/>
        <end position="403"/>
    </location>
</feature>
<evidence type="ECO:0000256" key="3">
    <source>
        <dbReference type="ARBA" id="ARBA00022692"/>
    </source>
</evidence>
<dbReference type="InterPro" id="IPR000276">
    <property type="entry name" value="GPCR_Rhodpsn"/>
</dbReference>
<dbReference type="AlphaFoldDB" id="A0A8S4ENE1"/>
<comment type="subcellular location">
    <subcellularLocation>
        <location evidence="1">Membrane</location>
    </subcellularLocation>
</comment>
<evidence type="ECO:0000256" key="2">
    <source>
        <dbReference type="ARBA" id="ARBA00010663"/>
    </source>
</evidence>